<feature type="transmembrane region" description="Helical" evidence="1">
    <location>
        <begin position="83"/>
        <end position="104"/>
    </location>
</feature>
<dbReference type="EMBL" id="CP014224">
    <property type="protein sequence ID" value="ANW96058.1"/>
    <property type="molecule type" value="Genomic_DNA"/>
</dbReference>
<keyword evidence="3" id="KW-1185">Reference proteome</keyword>
<evidence type="ECO:0000256" key="1">
    <source>
        <dbReference type="SAM" id="Phobius"/>
    </source>
</evidence>
<proteinExistence type="predicted"/>
<gene>
    <name evidence="2" type="ORF">AXE80_07110</name>
</gene>
<keyword evidence="1" id="KW-0812">Transmembrane</keyword>
<protein>
    <submittedName>
        <fullName evidence="2">Uncharacterized protein</fullName>
    </submittedName>
</protein>
<organism evidence="2 3">
    <name type="scientific">Wenyingzhuangia fucanilytica</name>
    <dbReference type="NCBI Taxonomy" id="1790137"/>
    <lineage>
        <taxon>Bacteria</taxon>
        <taxon>Pseudomonadati</taxon>
        <taxon>Bacteroidota</taxon>
        <taxon>Flavobacteriia</taxon>
        <taxon>Flavobacteriales</taxon>
        <taxon>Flavobacteriaceae</taxon>
        <taxon>Wenyingzhuangia</taxon>
    </lineage>
</organism>
<sequence>MKQKTYVKCMECNIVNENSDYCKNCGALINIVLKRRLESEAIEEKRVALENKQKEENKLLKFIEKGLNHPYFIVRIPFKIGRLIWLFLAMVIGGLISFILAVAAG</sequence>
<evidence type="ECO:0000313" key="2">
    <source>
        <dbReference type="EMBL" id="ANW96058.1"/>
    </source>
</evidence>
<name>A0A1B1Y5P2_9FLAO</name>
<dbReference type="STRING" id="1790137.AXE80_07110"/>
<dbReference type="Proteomes" id="UP000092967">
    <property type="component" value="Chromosome"/>
</dbReference>
<dbReference type="OrthoDB" id="1144727at2"/>
<evidence type="ECO:0000313" key="3">
    <source>
        <dbReference type="Proteomes" id="UP000092967"/>
    </source>
</evidence>
<dbReference type="RefSeq" id="WP_068825799.1">
    <property type="nucleotide sequence ID" value="NZ_CP014224.1"/>
</dbReference>
<dbReference type="AlphaFoldDB" id="A0A1B1Y5P2"/>
<reference evidence="2 3" key="1">
    <citation type="submission" date="2016-02" db="EMBL/GenBank/DDBJ databases">
        <authorList>
            <person name="Wen L."/>
            <person name="He K."/>
            <person name="Yang H."/>
        </authorList>
    </citation>
    <scope>NUCLEOTIDE SEQUENCE [LARGE SCALE GENOMIC DNA]</scope>
    <source>
        <strain evidence="2 3">CZ1127</strain>
    </source>
</reference>
<dbReference type="KEGG" id="wfu:AXE80_07110"/>
<keyword evidence="1" id="KW-0472">Membrane</keyword>
<accession>A0A1B1Y5P2</accession>
<keyword evidence="1" id="KW-1133">Transmembrane helix</keyword>